<accession>A0A1H0N2D1</accession>
<protein>
    <submittedName>
        <fullName evidence="1">Mu-like prophage protein Com</fullName>
    </submittedName>
</protein>
<dbReference type="STRING" id="94869.SAMN04488529_101659"/>
<dbReference type="EMBL" id="FNJM01000001">
    <property type="protein sequence ID" value="SDO86828.1"/>
    <property type="molecule type" value="Genomic_DNA"/>
</dbReference>
<name>A0A1H0N2D1_9CLOT</name>
<dbReference type="Proteomes" id="UP000198597">
    <property type="component" value="Unassembled WGS sequence"/>
</dbReference>
<dbReference type="AlphaFoldDB" id="A0A1H0N2D1"/>
<evidence type="ECO:0000313" key="2">
    <source>
        <dbReference type="Proteomes" id="UP000198597"/>
    </source>
</evidence>
<proteinExistence type="predicted"/>
<dbReference type="InterPro" id="IPR019294">
    <property type="entry name" value="Translation_reg_Com"/>
</dbReference>
<dbReference type="OrthoDB" id="2062203at2"/>
<reference evidence="1 2" key="1">
    <citation type="submission" date="2016-10" db="EMBL/GenBank/DDBJ databases">
        <authorList>
            <person name="de Groot N.N."/>
        </authorList>
    </citation>
    <scope>NUCLEOTIDE SEQUENCE [LARGE SCALE GENOMIC DNA]</scope>
    <source>
        <strain evidence="1 2">DSM 12272</strain>
    </source>
</reference>
<keyword evidence="2" id="KW-1185">Reference proteome</keyword>
<evidence type="ECO:0000313" key="1">
    <source>
        <dbReference type="EMBL" id="SDO86828.1"/>
    </source>
</evidence>
<gene>
    <name evidence="1" type="ORF">SAMN04488529_101659</name>
</gene>
<organism evidence="1 2">
    <name type="scientific">Clostridium gasigenes</name>
    <dbReference type="NCBI Taxonomy" id="94869"/>
    <lineage>
        <taxon>Bacteria</taxon>
        <taxon>Bacillati</taxon>
        <taxon>Bacillota</taxon>
        <taxon>Clostridia</taxon>
        <taxon>Eubacteriales</taxon>
        <taxon>Clostridiaceae</taxon>
        <taxon>Clostridium</taxon>
    </lineage>
</organism>
<sequence>MKTEVINMKVFRCPNCNKLIIKYKVIGYVSLEIKCPRCSELIVTNLTSNEYIGIKFTKRKLKGD</sequence>
<dbReference type="Pfam" id="PF10122">
    <property type="entry name" value="Zn_ribbon_Com"/>
    <property type="match status" value="1"/>
</dbReference>